<dbReference type="Pfam" id="PF12796">
    <property type="entry name" value="Ank_2"/>
    <property type="match status" value="5"/>
</dbReference>
<dbReference type="InterPro" id="IPR036770">
    <property type="entry name" value="Ankyrin_rpt-contain_sf"/>
</dbReference>
<dbReference type="EMBL" id="LGRX02027943">
    <property type="protein sequence ID" value="KAK3248583.1"/>
    <property type="molecule type" value="Genomic_DNA"/>
</dbReference>
<evidence type="ECO:0000256" key="3">
    <source>
        <dbReference type="PROSITE-ProRule" id="PRU00023"/>
    </source>
</evidence>
<feature type="repeat" description="ANK" evidence="3">
    <location>
        <begin position="282"/>
        <end position="314"/>
    </location>
</feature>
<feature type="domain" description="Ig-like" evidence="4">
    <location>
        <begin position="206"/>
        <end position="300"/>
    </location>
</feature>
<keyword evidence="2 3" id="KW-0040">ANK repeat</keyword>
<evidence type="ECO:0000259" key="4">
    <source>
        <dbReference type="PROSITE" id="PS50835"/>
    </source>
</evidence>
<sequence length="548" mass="58677">MCTALFRAVASDDVGAVKTLLGGTLRRYFERDLNVRNGPTGYTALYIAVRHGELDIVKQLLAAGAAVREAVVENKWTALHEASNQGRADVAELLVRNGAAVTAEDILDRRTPMHIALSRHQLELVSVLAHGGGANMDMRYPLKSLSCKPLHVAADKGYTALVKALLEAGADKDACCETYRRTPLHWAAQKGHKETVEVLINAGADPNVLDRSKVTPLHAAALAGHAAIVECLLQMETGVAARWSRDDEGRTTLHLAAAAGHVEVVAALLDTGIYDVDESDYDCQTSLLFAASAGHTEVVAKLLQAGADVEGLDLDEDEEHDLNTTAAGPLHLAAAAGHTAVVSMLLQAGSSLRRKVRDFEGTENGDTPLHLAAAGGHARTAGTLINAGADLDARGNGLAWTPLHLAVLEGHLLTVNILIQAGANVDASESVWVCTPLHLAVEYGHTEIVRALIKAGADKGILDKVPMDLPVLEDSLESSDPPRRDQQPLHLMMAPALLSQRHNRQHVCHRADVLPLHRHTRVRHSTISLMNFTKIFGESDHPKGKAVH</sequence>
<feature type="repeat" description="ANK" evidence="3">
    <location>
        <begin position="435"/>
        <end position="464"/>
    </location>
</feature>
<dbReference type="GO" id="GO:0045944">
    <property type="term" value="P:positive regulation of transcription by RNA polymerase II"/>
    <property type="evidence" value="ECO:0007669"/>
    <property type="project" value="TreeGrafter"/>
</dbReference>
<keyword evidence="6" id="KW-1185">Reference proteome</keyword>
<evidence type="ECO:0000256" key="2">
    <source>
        <dbReference type="ARBA" id="ARBA00023043"/>
    </source>
</evidence>
<feature type="repeat" description="ANK" evidence="3">
    <location>
        <begin position="179"/>
        <end position="211"/>
    </location>
</feature>
<dbReference type="GO" id="GO:0000976">
    <property type="term" value="F:transcription cis-regulatory region binding"/>
    <property type="evidence" value="ECO:0007669"/>
    <property type="project" value="TreeGrafter"/>
</dbReference>
<proteinExistence type="predicted"/>
<feature type="repeat" description="ANK" evidence="3">
    <location>
        <begin position="145"/>
        <end position="177"/>
    </location>
</feature>
<feature type="repeat" description="ANK" evidence="3">
    <location>
        <begin position="40"/>
        <end position="67"/>
    </location>
</feature>
<accession>A0AAE0C6D8</accession>
<dbReference type="SUPFAM" id="SSF48403">
    <property type="entry name" value="Ankyrin repeat"/>
    <property type="match status" value="2"/>
</dbReference>
<dbReference type="PANTHER" id="PTHR24193">
    <property type="entry name" value="ANKYRIN REPEAT PROTEIN"/>
    <property type="match status" value="1"/>
</dbReference>
<dbReference type="PROSITE" id="PS50835">
    <property type="entry name" value="IG_LIKE"/>
    <property type="match status" value="1"/>
</dbReference>
<comment type="caution">
    <text evidence="5">The sequence shown here is derived from an EMBL/GenBank/DDBJ whole genome shotgun (WGS) entry which is preliminary data.</text>
</comment>
<reference evidence="5 6" key="1">
    <citation type="journal article" date="2015" name="Genome Biol. Evol.">
        <title>Comparative Genomics of a Bacterivorous Green Alga Reveals Evolutionary Causalities and Consequences of Phago-Mixotrophic Mode of Nutrition.</title>
        <authorList>
            <person name="Burns J.A."/>
            <person name="Paasch A."/>
            <person name="Narechania A."/>
            <person name="Kim E."/>
        </authorList>
    </citation>
    <scope>NUCLEOTIDE SEQUENCE [LARGE SCALE GENOMIC DNA]</scope>
    <source>
        <strain evidence="5 6">PLY_AMNH</strain>
    </source>
</reference>
<dbReference type="Gene3D" id="1.25.40.20">
    <property type="entry name" value="Ankyrin repeat-containing domain"/>
    <property type="match status" value="5"/>
</dbReference>
<keyword evidence="1" id="KW-0677">Repeat</keyword>
<dbReference type="InterPro" id="IPR002110">
    <property type="entry name" value="Ankyrin_rpt"/>
</dbReference>
<feature type="repeat" description="ANK" evidence="3">
    <location>
        <begin position="398"/>
        <end position="430"/>
    </location>
</feature>
<evidence type="ECO:0000313" key="5">
    <source>
        <dbReference type="EMBL" id="KAK3248583.1"/>
    </source>
</evidence>
<evidence type="ECO:0000313" key="6">
    <source>
        <dbReference type="Proteomes" id="UP001190700"/>
    </source>
</evidence>
<dbReference type="Proteomes" id="UP001190700">
    <property type="component" value="Unassembled WGS sequence"/>
</dbReference>
<feature type="repeat" description="ANK" evidence="3">
    <location>
        <begin position="325"/>
        <end position="357"/>
    </location>
</feature>
<dbReference type="InterPro" id="IPR007110">
    <property type="entry name" value="Ig-like_dom"/>
</dbReference>
<dbReference type="PRINTS" id="PR01415">
    <property type="entry name" value="ANKYRIN"/>
</dbReference>
<feature type="repeat" description="ANK" evidence="3">
    <location>
        <begin position="74"/>
        <end position="106"/>
    </location>
</feature>
<dbReference type="GO" id="GO:0005634">
    <property type="term" value="C:nucleus"/>
    <property type="evidence" value="ECO:0007669"/>
    <property type="project" value="TreeGrafter"/>
</dbReference>
<dbReference type="InterPro" id="IPR050663">
    <property type="entry name" value="Ankyrin-SOCS_Box"/>
</dbReference>
<dbReference type="AlphaFoldDB" id="A0AAE0C6D8"/>
<gene>
    <name evidence="5" type="ORF">CYMTET_41951</name>
</gene>
<evidence type="ECO:0000256" key="1">
    <source>
        <dbReference type="ARBA" id="ARBA00022737"/>
    </source>
</evidence>
<organism evidence="5 6">
    <name type="scientific">Cymbomonas tetramitiformis</name>
    <dbReference type="NCBI Taxonomy" id="36881"/>
    <lineage>
        <taxon>Eukaryota</taxon>
        <taxon>Viridiplantae</taxon>
        <taxon>Chlorophyta</taxon>
        <taxon>Pyramimonadophyceae</taxon>
        <taxon>Pyramimonadales</taxon>
        <taxon>Pyramimonadaceae</taxon>
        <taxon>Cymbomonas</taxon>
    </lineage>
</organism>
<feature type="repeat" description="ANK" evidence="3">
    <location>
        <begin position="248"/>
        <end position="272"/>
    </location>
</feature>
<feature type="repeat" description="ANK" evidence="3">
    <location>
        <begin position="364"/>
        <end position="396"/>
    </location>
</feature>
<dbReference type="SMART" id="SM00248">
    <property type="entry name" value="ANK"/>
    <property type="match status" value="12"/>
</dbReference>
<protein>
    <recommendedName>
        <fullName evidence="4">Ig-like domain-containing protein</fullName>
    </recommendedName>
</protein>
<name>A0AAE0C6D8_9CHLO</name>
<dbReference type="PROSITE" id="PS50297">
    <property type="entry name" value="ANK_REP_REGION"/>
    <property type="match status" value="10"/>
</dbReference>
<dbReference type="PANTHER" id="PTHR24193:SF121">
    <property type="entry name" value="ADA2A-CONTAINING COMPLEX COMPONENT 3, ISOFORM D"/>
    <property type="match status" value="1"/>
</dbReference>
<dbReference type="PROSITE" id="PS50088">
    <property type="entry name" value="ANK_REPEAT"/>
    <property type="match status" value="10"/>
</dbReference>